<keyword evidence="5" id="KW-1185">Reference proteome</keyword>
<keyword evidence="2" id="KW-0472">Membrane</keyword>
<evidence type="ECO:0000313" key="4">
    <source>
        <dbReference type="EMBL" id="UOQ51207.1"/>
    </source>
</evidence>
<dbReference type="InterPro" id="IPR045551">
    <property type="entry name" value="bpX3"/>
</dbReference>
<dbReference type="RefSeq" id="WP_244714393.1">
    <property type="nucleotide sequence ID" value="NZ_CP095049.1"/>
</dbReference>
<keyword evidence="2" id="KW-0812">Transmembrane</keyword>
<evidence type="ECO:0000256" key="2">
    <source>
        <dbReference type="SAM" id="Phobius"/>
    </source>
</evidence>
<keyword evidence="2" id="KW-1133">Transmembrane helix</keyword>
<sequence length="975" mass="107090">MRLTLHYDERAQRPICAAFLRGSEPAAWLRELGRWGVAAAQLRCYLVPESIHHPQPAGLLVVAAEDVALPADVLEPYGVVAGRLYVPTHARLWPATTPQELGAALLWPRQLLHPSIGLVGFADTDELDLATLLDCGPPRPTDWGMALAVEPPKPRLHQVRVLAPTAEQVVQAIQQEVGTVPLEQLPGPAPAGAVRRLLDSAQRRLLTGLLSIVQVLRGFFGARPFRVLGGVAAVAIGVGLLLVLVKFLFSEGGQAMGLVFMVLCMVLARIIQHFSDRADSGTTYQPVRPGRGSGTGSAGGSGAGFGVLQKLEQWLGGNLKDLEQKRNNEIERLLRLFGENPEEALRYAIPLGSPYADRGIAPPSARLGPRSTNFSLNNLGGGRGVDSWNLNDYRFDLQQRYEAAARQEAQAGRYQKAAYIHAHLLGNFLAAAQALEQGGLYREAAALYKDHLKNLPAAAQCLENGGLLLEAVALYDELQQHEKAGDLYQQLDQPELAARHYERSVEVQLGNQDHLDAARILNDKLGYTALAQKILLDGWADSRQAENCLKQYFTLAAAESEPDLCSQVNFVYQRHTPAKRRVALLQVLAAVNEQHPNAELLATSRDVAYEVVSAEAAAGNTAPLALLRHFLPTDRLLAADVSRYATGRQKHLRDALPTSPASFQLDATITWLTATSHGMQWVVIGQRGNQLHLARCNWYGNVEYYSWPSPIDPGLRVVLVADERYSTRILVRPSRGVILDTKVLSKNKYFAQSLTVECPPWLPEWPTRLALLPNGNIITMSLQEGGKVQALTSTSPFPKAQTYDLTEIAPSFVAVERGWPCELFEEAGRYYSYWNQWLVILEELGPYLAYELSSVVVQLARSPYSARLQVAISTQHGLRIWNPLAPGEPYDQEPDPELETTCAANMDLRFVGPEHVAVVDEQAAELYHLVPEGPRLVRSFESTGGFLAALPTADRKQFALLEESGKVTLYPLGEG</sequence>
<feature type="transmembrane region" description="Helical" evidence="2">
    <location>
        <begin position="228"/>
        <end position="249"/>
    </location>
</feature>
<dbReference type="InterPro" id="IPR011990">
    <property type="entry name" value="TPR-like_helical_dom_sf"/>
</dbReference>
<feature type="domain" description="MoxR-vWA-beta-propeller ternary system" evidence="3">
    <location>
        <begin position="2"/>
        <end position="172"/>
    </location>
</feature>
<organism evidence="4 5">
    <name type="scientific">Hymenobacter cellulosivorans</name>
    <dbReference type="NCBI Taxonomy" id="2932249"/>
    <lineage>
        <taxon>Bacteria</taxon>
        <taxon>Pseudomonadati</taxon>
        <taxon>Bacteroidota</taxon>
        <taxon>Cytophagia</taxon>
        <taxon>Cytophagales</taxon>
        <taxon>Hymenobacteraceae</taxon>
        <taxon>Hymenobacter</taxon>
    </lineage>
</organism>
<reference evidence="4 5" key="1">
    <citation type="submission" date="2022-04" db="EMBL/GenBank/DDBJ databases">
        <title>Hymenobacter sp. isolated from the air.</title>
        <authorList>
            <person name="Won M."/>
            <person name="Lee C.-M."/>
            <person name="Woen H.-Y."/>
            <person name="Kwon S.-W."/>
        </authorList>
    </citation>
    <scope>NUCLEOTIDE SEQUENCE [LARGE SCALE GENOMIC DNA]</scope>
    <source>
        <strain evidence="5">5116 S-27</strain>
    </source>
</reference>
<feature type="transmembrane region" description="Helical" evidence="2">
    <location>
        <begin position="256"/>
        <end position="275"/>
    </location>
</feature>
<accession>A0ABY4F4Y7</accession>
<dbReference type="Pfam" id="PF19919">
    <property type="entry name" value="bpX3"/>
    <property type="match status" value="1"/>
</dbReference>
<name>A0ABY4F4Y7_9BACT</name>
<dbReference type="Proteomes" id="UP000831785">
    <property type="component" value="Chromosome"/>
</dbReference>
<protein>
    <recommendedName>
        <fullName evidence="3">MoxR-vWA-beta-propeller ternary system domain-containing protein</fullName>
    </recommendedName>
</protein>
<evidence type="ECO:0000256" key="1">
    <source>
        <dbReference type="SAM" id="MobiDB-lite"/>
    </source>
</evidence>
<proteinExistence type="predicted"/>
<feature type="region of interest" description="Disordered" evidence="1">
    <location>
        <begin position="279"/>
        <end position="299"/>
    </location>
</feature>
<dbReference type="EMBL" id="CP095049">
    <property type="protein sequence ID" value="UOQ51207.1"/>
    <property type="molecule type" value="Genomic_DNA"/>
</dbReference>
<evidence type="ECO:0000259" key="3">
    <source>
        <dbReference type="Pfam" id="PF19919"/>
    </source>
</evidence>
<dbReference type="SUPFAM" id="SSF48452">
    <property type="entry name" value="TPR-like"/>
    <property type="match status" value="1"/>
</dbReference>
<evidence type="ECO:0000313" key="5">
    <source>
        <dbReference type="Proteomes" id="UP000831785"/>
    </source>
</evidence>
<gene>
    <name evidence="4" type="ORF">MUN80_15705</name>
</gene>